<gene>
    <name evidence="6" type="primary">LOC103697607</name>
</gene>
<keyword evidence="4" id="KW-0325">Glycoprotein</keyword>
<dbReference type="InterPro" id="IPR036514">
    <property type="entry name" value="SGNH_hydro_sf"/>
</dbReference>
<organism evidence="5 6">
    <name type="scientific">Phoenix dactylifera</name>
    <name type="common">Date palm</name>
    <dbReference type="NCBI Taxonomy" id="42345"/>
    <lineage>
        <taxon>Eukaryota</taxon>
        <taxon>Viridiplantae</taxon>
        <taxon>Streptophyta</taxon>
        <taxon>Embryophyta</taxon>
        <taxon>Tracheophyta</taxon>
        <taxon>Spermatophyta</taxon>
        <taxon>Magnoliopsida</taxon>
        <taxon>Liliopsida</taxon>
        <taxon>Arecaceae</taxon>
        <taxon>Coryphoideae</taxon>
        <taxon>Phoeniceae</taxon>
        <taxon>Phoenix</taxon>
    </lineage>
</organism>
<accession>A0A8B7BII6</accession>
<keyword evidence="2" id="KW-0732">Signal</keyword>
<evidence type="ECO:0000256" key="2">
    <source>
        <dbReference type="ARBA" id="ARBA00022729"/>
    </source>
</evidence>
<dbReference type="GO" id="GO:0016788">
    <property type="term" value="F:hydrolase activity, acting on ester bonds"/>
    <property type="evidence" value="ECO:0007669"/>
    <property type="project" value="InterPro"/>
</dbReference>
<dbReference type="SUPFAM" id="SSF52266">
    <property type="entry name" value="SGNH hydrolase"/>
    <property type="match status" value="1"/>
</dbReference>
<evidence type="ECO:0000313" key="6">
    <source>
        <dbReference type="RefSeq" id="XP_008777734.2"/>
    </source>
</evidence>
<dbReference type="InterPro" id="IPR001087">
    <property type="entry name" value="GDSL"/>
</dbReference>
<dbReference type="KEGG" id="pda:103697607"/>
<dbReference type="Proteomes" id="UP000228380">
    <property type="component" value="Unplaced"/>
</dbReference>
<dbReference type="PANTHER" id="PTHR22835">
    <property type="entry name" value="ZINC FINGER FYVE DOMAIN CONTAINING PROTEIN"/>
    <property type="match status" value="1"/>
</dbReference>
<dbReference type="PANTHER" id="PTHR22835:SF663">
    <property type="entry name" value="LIPASE-LIKE"/>
    <property type="match status" value="1"/>
</dbReference>
<keyword evidence="5" id="KW-1185">Reference proteome</keyword>
<keyword evidence="3" id="KW-0378">Hydrolase</keyword>
<reference evidence="6" key="1">
    <citation type="submission" date="2025-08" db="UniProtKB">
        <authorList>
            <consortium name="RefSeq"/>
        </authorList>
    </citation>
    <scope>IDENTIFICATION</scope>
    <source>
        <tissue evidence="6">Young leaves</tissue>
    </source>
</reference>
<dbReference type="InterPro" id="IPR035669">
    <property type="entry name" value="SGNH_plant_lipase-like"/>
</dbReference>
<dbReference type="GeneID" id="103697607"/>
<name>A0A8B7BII6_PHODC</name>
<dbReference type="RefSeq" id="XP_008777734.2">
    <property type="nucleotide sequence ID" value="XM_008779512.4"/>
</dbReference>
<evidence type="ECO:0000313" key="5">
    <source>
        <dbReference type="Proteomes" id="UP000228380"/>
    </source>
</evidence>
<evidence type="ECO:0000256" key="1">
    <source>
        <dbReference type="ARBA" id="ARBA00008668"/>
    </source>
</evidence>
<protein>
    <submittedName>
        <fullName evidence="6">GDSL esterase/lipase At1g28570-like</fullName>
    </submittedName>
</protein>
<dbReference type="CDD" id="cd01837">
    <property type="entry name" value="SGNH_plant_lipase_like"/>
    <property type="match status" value="1"/>
</dbReference>
<sequence>MASFHDSLHLPLFTALLVLLGTHLVTLYDTSILRSTFAATTASCFASIFSFGDSLADTGNLLHYLGDDAGALAQLPYGETYFHHATGRLSDGRLIIDFIAQASGLPLVPPYLAGTSAQDFRYGANFAVAGATALDNDFFRAKGLNVTWTEYSLGVQFNWFKQLLPSLCSTDSDCKGIMSNSLFLVGEIGWNDHSHSFEQGRTTDEIRTFIPNIVEVISSVIDDLIKLGAKTFVVPGIFPSGCVSTYLTAFQSEDAEDYDPDTGCIRWVNEFSAYHNHLLQNELDRLRRLHPHVTIIYADYYEALMSIFHSPQKFGFKKAPLDACCGGGGPYNVNFSLLCGAPMTTVCSDPSMFVFWDGTHLTDAASEIVARGLLEGPYADPPIIQTC</sequence>
<dbReference type="Gene3D" id="3.40.50.1110">
    <property type="entry name" value="SGNH hydrolase"/>
    <property type="match status" value="1"/>
</dbReference>
<evidence type="ECO:0000256" key="3">
    <source>
        <dbReference type="ARBA" id="ARBA00022801"/>
    </source>
</evidence>
<proteinExistence type="inferred from homology"/>
<dbReference type="AlphaFoldDB" id="A0A8B7BII6"/>
<dbReference type="OrthoDB" id="1600564at2759"/>
<evidence type="ECO:0000256" key="4">
    <source>
        <dbReference type="ARBA" id="ARBA00023180"/>
    </source>
</evidence>
<comment type="similarity">
    <text evidence="1">Belongs to the 'GDSL' lipolytic enzyme family.</text>
</comment>
<dbReference type="Pfam" id="PF00657">
    <property type="entry name" value="Lipase_GDSL"/>
    <property type="match status" value="1"/>
</dbReference>